<evidence type="ECO:0000313" key="2">
    <source>
        <dbReference type="Proteomes" id="UP000294947"/>
    </source>
</evidence>
<reference evidence="1 2" key="1">
    <citation type="submission" date="2019-03" db="EMBL/GenBank/DDBJ databases">
        <title>Draft genome sequences of novel Actinobacteria.</title>
        <authorList>
            <person name="Sahin N."/>
            <person name="Ay H."/>
            <person name="Saygin H."/>
        </authorList>
    </citation>
    <scope>NUCLEOTIDE SEQUENCE [LARGE SCALE GENOMIC DNA]</scope>
    <source>
        <strain evidence="1 2">7K502</strain>
    </source>
</reference>
<dbReference type="RefSeq" id="WP_132493125.1">
    <property type="nucleotide sequence ID" value="NZ_SMKW01000071.1"/>
</dbReference>
<dbReference type="OrthoDB" id="4377352at2"/>
<dbReference type="Proteomes" id="UP000294947">
    <property type="component" value="Unassembled WGS sequence"/>
</dbReference>
<sequence>MLAQSFSPPRPVWIDLDALLFRRESSIRRTNEIPLIARSQGLTLQRVEGRQLGWLRSDRGQWLGVITFTVPTAAGDLSCQLLLADDQFSLRRPDATNPASQSDPAAGGAS</sequence>
<evidence type="ECO:0000313" key="1">
    <source>
        <dbReference type="EMBL" id="TDD40298.1"/>
    </source>
</evidence>
<proteinExistence type="predicted"/>
<dbReference type="EMBL" id="SMKW01000071">
    <property type="protein sequence ID" value="TDD40298.1"/>
    <property type="molecule type" value="Genomic_DNA"/>
</dbReference>
<keyword evidence="2" id="KW-1185">Reference proteome</keyword>
<protein>
    <submittedName>
        <fullName evidence="1">Uncharacterized protein</fullName>
    </submittedName>
</protein>
<organism evidence="1 2">
    <name type="scientific">Saccharopolyspora elongata</name>
    <dbReference type="NCBI Taxonomy" id="2530387"/>
    <lineage>
        <taxon>Bacteria</taxon>
        <taxon>Bacillati</taxon>
        <taxon>Actinomycetota</taxon>
        <taxon>Actinomycetes</taxon>
        <taxon>Pseudonocardiales</taxon>
        <taxon>Pseudonocardiaceae</taxon>
        <taxon>Saccharopolyspora</taxon>
    </lineage>
</organism>
<name>A0A4R4Y7A3_9PSEU</name>
<accession>A0A4R4Y7A3</accession>
<dbReference type="AlphaFoldDB" id="A0A4R4Y7A3"/>
<comment type="caution">
    <text evidence="1">The sequence shown here is derived from an EMBL/GenBank/DDBJ whole genome shotgun (WGS) entry which is preliminary data.</text>
</comment>
<gene>
    <name evidence="1" type="ORF">E1288_35805</name>
</gene>